<organism evidence="4 5">
    <name type="scientific">Shewanella oncorhynchi</name>
    <dbReference type="NCBI Taxonomy" id="2726434"/>
    <lineage>
        <taxon>Bacteria</taxon>
        <taxon>Pseudomonadati</taxon>
        <taxon>Pseudomonadota</taxon>
        <taxon>Gammaproteobacteria</taxon>
        <taxon>Alteromonadales</taxon>
        <taxon>Shewanellaceae</taxon>
        <taxon>Shewanella</taxon>
    </lineage>
</organism>
<evidence type="ECO:0000259" key="3">
    <source>
        <dbReference type="PROSITE" id="PS51352"/>
    </source>
</evidence>
<reference evidence="4 5" key="1">
    <citation type="submission" date="2020-04" db="EMBL/GenBank/DDBJ databases">
        <title>The first description of lens atrophy caused by putative novel Shewanella sp. that is a new emerging pathogen for cultured rainbow trout?</title>
        <authorList>
            <person name="Saticioglu I.B."/>
            <person name="Duman M."/>
            <person name="Altun S."/>
        </authorList>
    </citation>
    <scope>NUCLEOTIDE SEQUENCE [LARGE SCALE GENOMIC DNA]</scope>
    <source>
        <strain evidence="4 5">S-1</strain>
    </source>
</reference>
<comment type="caution">
    <text evidence="4">The sequence shown here is derived from an EMBL/GenBank/DDBJ whole genome shotgun (WGS) entry which is preliminary data.</text>
</comment>
<accession>A0ABX1KS70</accession>
<keyword evidence="2" id="KW-0472">Membrane</keyword>
<dbReference type="RefSeq" id="WP_168826279.1">
    <property type="nucleotide sequence ID" value="NZ_JABAEB010000009.1"/>
</dbReference>
<dbReference type="Pfam" id="PF13462">
    <property type="entry name" value="Thioredoxin_4"/>
    <property type="match status" value="1"/>
</dbReference>
<evidence type="ECO:0000313" key="4">
    <source>
        <dbReference type="EMBL" id="NLQ24264.1"/>
    </source>
</evidence>
<evidence type="ECO:0000256" key="2">
    <source>
        <dbReference type="SAM" id="Phobius"/>
    </source>
</evidence>
<protein>
    <submittedName>
        <fullName evidence="4">Thioredoxin domain-containing protein</fullName>
    </submittedName>
</protein>
<dbReference type="PROSITE" id="PS00194">
    <property type="entry name" value="THIOREDOXIN_1"/>
    <property type="match status" value="1"/>
</dbReference>
<dbReference type="EMBL" id="JABAEB010000009">
    <property type="protein sequence ID" value="NLQ24264.1"/>
    <property type="molecule type" value="Genomic_DNA"/>
</dbReference>
<keyword evidence="2" id="KW-0812">Transmembrane</keyword>
<dbReference type="PROSITE" id="PS51352">
    <property type="entry name" value="THIOREDOXIN_2"/>
    <property type="match status" value="1"/>
</dbReference>
<evidence type="ECO:0000313" key="5">
    <source>
        <dbReference type="Proteomes" id="UP000527352"/>
    </source>
</evidence>
<feature type="transmembrane region" description="Helical" evidence="2">
    <location>
        <begin position="47"/>
        <end position="71"/>
    </location>
</feature>
<sequence length="302" mass="33359">MKQKIEVQNNTESMQKTQAIGGTQMSKFSSLFSPLFSSLRKNRKLQMFVVSGVAMTMLVVSLPSVSTMAYAKDSSLSAAQQQEVRAILKDALINDPDLMREAIIAWQAREQEGANTAMQTSLVTHHKAMYETKSDPWKGSAAPEIEMVYFTDFNCPYCKKIEPSLNQLIEEFPQLKIIVKMVPLQGEGSKMAVDFAQTVWLNEPEKYLKVKDMLMSSPRGLDAAAIAKVAKLTATERWVGNTDARVAKMVDDNVNLMNELGIGGTPSMIVADTLIPGLVPYEVLKEQLEAAIAAKDKTQKSS</sequence>
<name>A0ABX1KS70_9GAMM</name>
<dbReference type="InterPro" id="IPR012336">
    <property type="entry name" value="Thioredoxin-like_fold"/>
</dbReference>
<evidence type="ECO:0000256" key="1">
    <source>
        <dbReference type="ARBA" id="ARBA00023284"/>
    </source>
</evidence>
<dbReference type="Gene3D" id="3.40.30.10">
    <property type="entry name" value="Glutaredoxin"/>
    <property type="match status" value="1"/>
</dbReference>
<gene>
    <name evidence="4" type="ORF">HGO26_15440</name>
</gene>
<dbReference type="PANTHER" id="PTHR35272">
    <property type="entry name" value="THIOL:DISULFIDE INTERCHANGE PROTEIN DSBC-RELATED"/>
    <property type="match status" value="1"/>
</dbReference>
<keyword evidence="5" id="KW-1185">Reference proteome</keyword>
<feature type="domain" description="Thioredoxin" evidence="3">
    <location>
        <begin position="102"/>
        <end position="293"/>
    </location>
</feature>
<keyword evidence="2" id="KW-1133">Transmembrane helix</keyword>
<dbReference type="InterPro" id="IPR036249">
    <property type="entry name" value="Thioredoxin-like_sf"/>
</dbReference>
<dbReference type="InterPro" id="IPR051470">
    <property type="entry name" value="Thiol:disulfide_interchange"/>
</dbReference>
<keyword evidence="1" id="KW-0676">Redox-active center</keyword>
<dbReference type="Proteomes" id="UP000527352">
    <property type="component" value="Unassembled WGS sequence"/>
</dbReference>
<dbReference type="PANTHER" id="PTHR35272:SF3">
    <property type="entry name" value="THIOL:DISULFIDE INTERCHANGE PROTEIN DSBC"/>
    <property type="match status" value="1"/>
</dbReference>
<proteinExistence type="predicted"/>
<dbReference type="SUPFAM" id="SSF52833">
    <property type="entry name" value="Thioredoxin-like"/>
    <property type="match status" value="1"/>
</dbReference>
<dbReference type="InterPro" id="IPR013766">
    <property type="entry name" value="Thioredoxin_domain"/>
</dbReference>
<dbReference type="InterPro" id="IPR017937">
    <property type="entry name" value="Thioredoxin_CS"/>
</dbReference>